<name>A0A5Q2RD45_9ACTN</name>
<dbReference type="Pfam" id="PF00041">
    <property type="entry name" value="fn3"/>
    <property type="match status" value="1"/>
</dbReference>
<dbReference type="GO" id="GO:0016798">
    <property type="term" value="F:hydrolase activity, acting on glycosyl bonds"/>
    <property type="evidence" value="ECO:0007669"/>
    <property type="project" value="UniProtKB-KW"/>
</dbReference>
<feature type="region of interest" description="Disordered" evidence="3">
    <location>
        <begin position="378"/>
        <end position="402"/>
    </location>
</feature>
<dbReference type="NCBIfam" id="NF012211">
    <property type="entry name" value="tand_rpt_95"/>
    <property type="match status" value="4"/>
</dbReference>
<evidence type="ECO:0000313" key="5">
    <source>
        <dbReference type="EMBL" id="QGG93634.1"/>
    </source>
</evidence>
<dbReference type="InterPro" id="IPR011048">
    <property type="entry name" value="Haem_d1_sf"/>
</dbReference>
<feature type="compositionally biased region" description="Polar residues" evidence="3">
    <location>
        <begin position="1824"/>
        <end position="1843"/>
    </location>
</feature>
<feature type="domain" description="Fibronectin type-III" evidence="4">
    <location>
        <begin position="1746"/>
        <end position="1834"/>
    </location>
</feature>
<proteinExistence type="predicted"/>
<evidence type="ECO:0000256" key="1">
    <source>
        <dbReference type="ARBA" id="ARBA00022737"/>
    </source>
</evidence>
<feature type="domain" description="Fibronectin type-III" evidence="4">
    <location>
        <begin position="1648"/>
        <end position="1744"/>
    </location>
</feature>
<feature type="region of interest" description="Disordered" evidence="3">
    <location>
        <begin position="1818"/>
        <end position="1843"/>
    </location>
</feature>
<feature type="region of interest" description="Disordered" evidence="3">
    <location>
        <begin position="1627"/>
        <end position="1659"/>
    </location>
</feature>
<dbReference type="InterPro" id="IPR003961">
    <property type="entry name" value="FN3_dom"/>
</dbReference>
<dbReference type="Proteomes" id="UP000334019">
    <property type="component" value="Chromosome"/>
</dbReference>
<evidence type="ECO:0000256" key="2">
    <source>
        <dbReference type="ARBA" id="ARBA00023295"/>
    </source>
</evidence>
<dbReference type="KEGG" id="atq:GH723_00080"/>
<dbReference type="SUPFAM" id="SSF49265">
    <property type="entry name" value="Fibronectin type III"/>
    <property type="match status" value="3"/>
</dbReference>
<dbReference type="Gene3D" id="2.60.40.10">
    <property type="entry name" value="Immunoglobulins"/>
    <property type="match status" value="4"/>
</dbReference>
<dbReference type="GO" id="GO:0005975">
    <property type="term" value="P:carbohydrate metabolic process"/>
    <property type="evidence" value="ECO:0007669"/>
    <property type="project" value="UniProtKB-ARBA"/>
</dbReference>
<dbReference type="InterPro" id="IPR013783">
    <property type="entry name" value="Ig-like_fold"/>
</dbReference>
<dbReference type="CDD" id="cd00063">
    <property type="entry name" value="FN3"/>
    <property type="match status" value="4"/>
</dbReference>
<dbReference type="InterPro" id="IPR050964">
    <property type="entry name" value="Striated_Muscle_Regulatory"/>
</dbReference>
<feature type="domain" description="Fibronectin type-III" evidence="4">
    <location>
        <begin position="1457"/>
        <end position="1552"/>
    </location>
</feature>
<gene>
    <name evidence="5" type="ORF">GH723_00080</name>
</gene>
<dbReference type="Pfam" id="PF17963">
    <property type="entry name" value="Big_9"/>
    <property type="match status" value="10"/>
</dbReference>
<keyword evidence="2" id="KW-0326">Glycosidase</keyword>
<accession>A0A5Q2RD45</accession>
<evidence type="ECO:0000256" key="3">
    <source>
        <dbReference type="SAM" id="MobiDB-lite"/>
    </source>
</evidence>
<dbReference type="Gene3D" id="2.60.40.2810">
    <property type="match status" value="2"/>
</dbReference>
<keyword evidence="2" id="KW-0378">Hydrolase</keyword>
<dbReference type="PANTHER" id="PTHR13817:SF73">
    <property type="entry name" value="FIBRONECTIN TYPE-III DOMAIN-CONTAINING PROTEIN"/>
    <property type="match status" value="1"/>
</dbReference>
<dbReference type="InterPro" id="IPR036116">
    <property type="entry name" value="FN3_sf"/>
</dbReference>
<organism evidence="5 6">
    <name type="scientific">Actinomarinicola tropica</name>
    <dbReference type="NCBI Taxonomy" id="2789776"/>
    <lineage>
        <taxon>Bacteria</taxon>
        <taxon>Bacillati</taxon>
        <taxon>Actinomycetota</taxon>
        <taxon>Acidimicrobiia</taxon>
        <taxon>Acidimicrobiales</taxon>
        <taxon>Iamiaceae</taxon>
        <taxon>Actinomarinicola</taxon>
    </lineage>
</organism>
<dbReference type="EMBL" id="CP045851">
    <property type="protein sequence ID" value="QGG93634.1"/>
    <property type="molecule type" value="Genomic_DNA"/>
</dbReference>
<dbReference type="SMART" id="SM00060">
    <property type="entry name" value="FN3"/>
    <property type="match status" value="4"/>
</dbReference>
<sequence length="2024" mass="210469">MELSSRARRRGSIASVVVLVAAVVVFATRAQGYEVPEPDLHDGAIWVTNEARGLVGRTNSQIATVDTKLSAGSNDFDVLQSGDVVVLHTADPPALVGIDPRQASLVPGPELPPQAQVGLGGSTAALFDPGTGELLVTGAPSSAAVLALDPESEAAPVHVVEGGGSLVVGRDGLVHLHDHETGEITTWDADGRRRATVSVAPGLDGGVLTAVGDRPVLLVDDDVVVPGEDPIPLDLGGSVVVQEPGPAADVVLVSGAEALVAVPLSGGEPEVLHDEGTGGPARPVRVGACVFGAWGATPTYVQLCGDDEPGVGAIPEMEPGVEVRFRVNRDRVTLNSLTDGNQLLFGDDNPIFIDNEWAEALSDEIEVDPEAELEIDEETAPTCESPENGEPIAEPDEDTFGTRRDRPVVVYPLRNDSDPDCDVLLIESVELDDPDAGVLGIIDGGRAVQVDVASDVDRLSFDYTITDGRGGSASSNVVVRVVPDSQNSPPVLGEEETTVVTGGTVTHNVLATAFDPDGDVLRLLRAEEAGTATGTITTNSRGDVTFVAGNAAGPVEVSYVVGDGRGGEQTGTLAVTVVERRENQAPDARHDAVSTFTGREVVVDVLDNDTDPNGDALSIVRAVADESAQVRWEPTSPEIRVRADRPGTVNVVYRVTDGQSTDEAVLRVDVRDRGEKRPPVAVRDEVLLGPGEPAYVPVLDNDVDPDGEVLVVLGVSGLPEPSPIGVTVIRRSVVRIEAPVALTESLELTYRISDGTDEAEGRILVEPASTTTENRPPVVAPDEYTVRAGGIVTFPVLTNDSDPDGDALSVEPPPQDQPDADEVGRLFLSEDGLLRYEAPDVAAGTVRLVYSARDTADNVASAELVVHVLPPNPDRNQPPIAPELVGRTVAGQSVTIPIPITTMDPDGDSVTLLGIDEPPRFGTVVEVGTDELVYLADEGAAGTDELTYRVVDQWGAEATATILVGVARRSAVNHEPIPVDDEAFVRTGATVSIPVLANDFDPDADPLRISDAEEHRPDPEQGSAEIDGSAIRYTAPAEPTSAQTSFRYTVDDGQGGQRSATVTLTFQEQADNRPPIAVDDATEPQVAGAELRLPVLDNDEDPDGDELEIVEVTADGATISPDGTAVVLVMPDEPVQFTYLVSDGNDTARAAVSVPLVDPTVDLPPVGRLDDGIEVGIGESVSIDVLANDEDPEGADVHLLQIVGVRHGSAVIDGDQVVFTASEADYVGDAGFSYVVGDAADPASANTTVASARLRITGDVNTAPTIGERTVELPQGAERTVDLAAAVVDPDPDDEHTFTDLEVSGGGIDADIDGGVLSVRADLDVATGSTASITFTVSDGTDEVEGTVQVRVVGAEEPLAAAGPDAARTLQGEPVTIDVLANDVNPFPGTPLRIVEVSTPSGGAGQATAGAGGITFTPGADFFGETTFTYTVADATDDAARQVSGTVAVTVVGRPSAPPAPTCIGGESGSVRVQWVAPSANGAPITSYVLRVAGGGAGTGDRTVANASTQDVGGLTNGSAYTFQVAAINEAVTGSGSAPNFSPPSPPCTPDEVPGQPAPPVTTFGDRSLSVTWTLPPNAGSPIERLILTNTTSGESREFGPTVTQTVWDGLENGTNVRFTLVAENALGRGPVSPPSTGDGTPAGVPLRPSAPDASPTVGARDGFLDVRWTWSSSQDNGDPVRRFRITSYRNGAQDGQVIVSDPQRRSQTFQTENGVDYQFTVEAENKAGWSEASPRSAVAVSAGRPIGAPSVSASEGDTQTVLTLSGGADDNGAAIIRHEYDVNGNGNWSTLPSNGRITGLSNGTDYRFRVRAVNSEGAGPASAASNTIRPYGSPTTPNVSASRNGREITWTWTASNGNGRAVQRYEYSLDGGAWQNTQSRSFSRTFGYSETHRLRVRAVSNADDPARQVSGIGAAQATTVAAPQPEVSSRYNRNVPCDSNPGSPCSEYSVRGSNLPPNASVSYACRFGSPGNWGAWRTSYSTSTDGSGNLAPVGMCHVGLNNQLQYRVVVGGNTYLTDPVTLR</sequence>
<feature type="region of interest" description="Disordered" evidence="3">
    <location>
        <begin position="798"/>
        <end position="820"/>
    </location>
</feature>
<evidence type="ECO:0000259" key="4">
    <source>
        <dbReference type="PROSITE" id="PS50853"/>
    </source>
</evidence>
<dbReference type="PROSITE" id="PS50853">
    <property type="entry name" value="FN3"/>
    <property type="match status" value="4"/>
</dbReference>
<feature type="region of interest" description="Disordered" evidence="3">
    <location>
        <begin position="1000"/>
        <end position="1028"/>
    </location>
</feature>
<dbReference type="RefSeq" id="WP_153757741.1">
    <property type="nucleotide sequence ID" value="NZ_CP045851.1"/>
</dbReference>
<dbReference type="Gene3D" id="2.60.40.3440">
    <property type="match status" value="1"/>
</dbReference>
<reference evidence="5 6" key="1">
    <citation type="submission" date="2019-11" db="EMBL/GenBank/DDBJ databases">
        <authorList>
            <person name="He Y."/>
        </authorList>
    </citation>
    <scope>NUCLEOTIDE SEQUENCE [LARGE SCALE GENOMIC DNA]</scope>
    <source>
        <strain evidence="5 6">SCSIO 58843</strain>
    </source>
</reference>
<keyword evidence="1" id="KW-0677">Repeat</keyword>
<dbReference type="SUPFAM" id="SSF51004">
    <property type="entry name" value="C-terminal (heme d1) domain of cytochrome cd1-nitrite reductase"/>
    <property type="match status" value="1"/>
</dbReference>
<evidence type="ECO:0000313" key="6">
    <source>
        <dbReference type="Proteomes" id="UP000334019"/>
    </source>
</evidence>
<keyword evidence="6" id="KW-1185">Reference proteome</keyword>
<dbReference type="PANTHER" id="PTHR13817">
    <property type="entry name" value="TITIN"/>
    <property type="match status" value="1"/>
</dbReference>
<feature type="domain" description="Fibronectin type-III" evidence="4">
    <location>
        <begin position="1553"/>
        <end position="1644"/>
    </location>
</feature>
<protein>
    <submittedName>
        <fullName evidence="5">Tandem-95 repeat protein</fullName>
    </submittedName>
</protein>
<feature type="region of interest" description="Disordered" evidence="3">
    <location>
        <begin position="1536"/>
        <end position="1556"/>
    </location>
</feature>
<feature type="compositionally biased region" description="Basic and acidic residues" evidence="3">
    <location>
        <begin position="1005"/>
        <end position="1019"/>
    </location>
</feature>